<dbReference type="InterPro" id="IPR058624">
    <property type="entry name" value="MdtA-like_HH"/>
</dbReference>
<dbReference type="Gene3D" id="2.40.50.100">
    <property type="match status" value="1"/>
</dbReference>
<evidence type="ECO:0000313" key="8">
    <source>
        <dbReference type="EMBL" id="GLS05680.1"/>
    </source>
</evidence>
<dbReference type="PROSITE" id="PS51257">
    <property type="entry name" value="PROKAR_LIPOPROTEIN"/>
    <property type="match status" value="1"/>
</dbReference>
<evidence type="ECO:0000256" key="2">
    <source>
        <dbReference type="ARBA" id="ARBA00009477"/>
    </source>
</evidence>
<evidence type="ECO:0000313" key="9">
    <source>
        <dbReference type="Proteomes" id="UP001156836"/>
    </source>
</evidence>
<comment type="subcellular location">
    <subcellularLocation>
        <location evidence="1">Cell envelope</location>
    </subcellularLocation>
</comment>
<keyword evidence="9" id="KW-1185">Reference proteome</keyword>
<dbReference type="InterPro" id="IPR058625">
    <property type="entry name" value="MdtA-like_BSH"/>
</dbReference>
<dbReference type="SUPFAM" id="SSF111369">
    <property type="entry name" value="HlyD-like secretion proteins"/>
    <property type="match status" value="1"/>
</dbReference>
<dbReference type="Gene3D" id="1.10.287.470">
    <property type="entry name" value="Helix hairpin bin"/>
    <property type="match status" value="1"/>
</dbReference>
<dbReference type="InterPro" id="IPR058626">
    <property type="entry name" value="MdtA-like_b-barrel"/>
</dbReference>
<dbReference type="RefSeq" id="WP_026262839.1">
    <property type="nucleotide sequence ID" value="NZ_BAABUF010000014.1"/>
</dbReference>
<dbReference type="PANTHER" id="PTHR30158:SF3">
    <property type="entry name" value="MULTIDRUG EFFLUX PUMP SUBUNIT ACRA-RELATED"/>
    <property type="match status" value="1"/>
</dbReference>
<dbReference type="Gene3D" id="2.40.420.20">
    <property type="match status" value="1"/>
</dbReference>
<keyword evidence="3" id="KW-0732">Signal</keyword>
<evidence type="ECO:0000256" key="3">
    <source>
        <dbReference type="SAM" id="SignalP"/>
    </source>
</evidence>
<proteinExistence type="inferred from homology"/>
<feature type="domain" description="Multidrug resistance protein MdtA-like barrel-sandwich hybrid" evidence="5">
    <location>
        <begin position="67"/>
        <end position="209"/>
    </location>
</feature>
<name>A0ABQ6BUL6_9NEIS</name>
<feature type="domain" description="Multidrug resistance protein MdtA-like C-terminal permuted SH3" evidence="7">
    <location>
        <begin position="307"/>
        <end position="367"/>
    </location>
</feature>
<sequence>MKRPFRVTTLAAVLALIGSVGLAGCGKSQPQGAQGAPQAVEVGVIKVGLQAVTLDTVLPGRTSPYQIAEVRPQVGGILQQRLFEEGADVKAGQVLYQIDPATYQAEFESAKAALAKADANVLTARNRASRYDDLVTINAVSKQDHDDATATLKQVEADVAGAKAALETARINLAYTRVTSPISGRIGRSSVTPGALLTANQAQAMATVQQLDPIYVDVTQSSTELMRLRRDLESGRLKQAGGKARVRLLLEDGSAYAQEGRLEFSEVTVDQSTGNVTLRAVFPNPKQRLLPGMYVRAVLEEGVNEAAMLVPQQGVTRDARGGAVAMVVNAEGKVEARPLKTERTVGDQWLVSDGLKPGDQVIVEGVEKVRPGAPARAVPAQLKPAAASAPAAKQGA</sequence>
<comment type="similarity">
    <text evidence="2">Belongs to the membrane fusion protein (MFP) (TC 8.A.1) family.</text>
</comment>
<dbReference type="EMBL" id="BSOZ01000059">
    <property type="protein sequence ID" value="GLS05680.1"/>
    <property type="molecule type" value="Genomic_DNA"/>
</dbReference>
<dbReference type="Gene3D" id="2.40.30.170">
    <property type="match status" value="1"/>
</dbReference>
<dbReference type="InterPro" id="IPR058627">
    <property type="entry name" value="MdtA-like_C"/>
</dbReference>
<evidence type="ECO:0000259" key="4">
    <source>
        <dbReference type="Pfam" id="PF25876"/>
    </source>
</evidence>
<dbReference type="Pfam" id="PF25967">
    <property type="entry name" value="RND-MFP_C"/>
    <property type="match status" value="1"/>
</dbReference>
<feature type="chain" id="PRO_5046259868" evidence="3">
    <location>
        <begin position="24"/>
        <end position="396"/>
    </location>
</feature>
<dbReference type="Pfam" id="PF25944">
    <property type="entry name" value="Beta-barrel_RND"/>
    <property type="match status" value="1"/>
</dbReference>
<gene>
    <name evidence="8" type="primary">acrA_2</name>
    <name evidence="8" type="ORF">GCM10007860_28370</name>
</gene>
<organism evidence="8 9">
    <name type="scientific">Chitiniphilus shinanonensis</name>
    <dbReference type="NCBI Taxonomy" id="553088"/>
    <lineage>
        <taxon>Bacteria</taxon>
        <taxon>Pseudomonadati</taxon>
        <taxon>Pseudomonadota</taxon>
        <taxon>Betaproteobacteria</taxon>
        <taxon>Neisseriales</taxon>
        <taxon>Chitinibacteraceae</taxon>
        <taxon>Chitiniphilus</taxon>
    </lineage>
</organism>
<evidence type="ECO:0000256" key="1">
    <source>
        <dbReference type="ARBA" id="ARBA00004196"/>
    </source>
</evidence>
<dbReference type="NCBIfam" id="TIGR01730">
    <property type="entry name" value="RND_mfp"/>
    <property type="match status" value="1"/>
</dbReference>
<reference evidence="9" key="1">
    <citation type="journal article" date="2019" name="Int. J. Syst. Evol. Microbiol.">
        <title>The Global Catalogue of Microorganisms (GCM) 10K type strain sequencing project: providing services to taxonomists for standard genome sequencing and annotation.</title>
        <authorList>
            <consortium name="The Broad Institute Genomics Platform"/>
            <consortium name="The Broad Institute Genome Sequencing Center for Infectious Disease"/>
            <person name="Wu L."/>
            <person name="Ma J."/>
        </authorList>
    </citation>
    <scope>NUCLEOTIDE SEQUENCE [LARGE SCALE GENOMIC DNA]</scope>
    <source>
        <strain evidence="9">NBRC 104970</strain>
    </source>
</reference>
<dbReference type="Pfam" id="PF25876">
    <property type="entry name" value="HH_MFP_RND"/>
    <property type="match status" value="1"/>
</dbReference>
<dbReference type="Pfam" id="PF25917">
    <property type="entry name" value="BSH_RND"/>
    <property type="match status" value="1"/>
</dbReference>
<dbReference type="PANTHER" id="PTHR30158">
    <property type="entry name" value="ACRA/E-RELATED COMPONENT OF DRUG EFFLUX TRANSPORTER"/>
    <property type="match status" value="1"/>
</dbReference>
<accession>A0ABQ6BUL6</accession>
<feature type="domain" description="Multidrug resistance protein MdtA-like beta-barrel" evidence="6">
    <location>
        <begin position="213"/>
        <end position="302"/>
    </location>
</feature>
<protein>
    <submittedName>
        <fullName evidence="8">MexX family efflux pump subunit</fullName>
    </submittedName>
</protein>
<evidence type="ECO:0000259" key="5">
    <source>
        <dbReference type="Pfam" id="PF25917"/>
    </source>
</evidence>
<evidence type="ECO:0000259" key="6">
    <source>
        <dbReference type="Pfam" id="PF25944"/>
    </source>
</evidence>
<dbReference type="Proteomes" id="UP001156836">
    <property type="component" value="Unassembled WGS sequence"/>
</dbReference>
<comment type="caution">
    <text evidence="8">The sequence shown here is derived from an EMBL/GenBank/DDBJ whole genome shotgun (WGS) entry which is preliminary data.</text>
</comment>
<dbReference type="InterPro" id="IPR006143">
    <property type="entry name" value="RND_pump_MFP"/>
</dbReference>
<evidence type="ECO:0000259" key="7">
    <source>
        <dbReference type="Pfam" id="PF25967"/>
    </source>
</evidence>
<feature type="domain" description="Multidrug resistance protein MdtA-like alpha-helical hairpin" evidence="4">
    <location>
        <begin position="108"/>
        <end position="176"/>
    </location>
</feature>
<feature type="signal peptide" evidence="3">
    <location>
        <begin position="1"/>
        <end position="23"/>
    </location>
</feature>